<accession>A0A6C2CKI0</accession>
<sequence length="476" mass="50757">MTRNDPPLDLTGWIARIRGCEMPVFSHTIDALRTILGDDRASASALAKVILMDAPMTSKVLRLANSAFFNHGRQGVSTVSRAIVVLGFNPVAELALSVSLIDSLLTGGLRGRVHAEMARSFHAAVQARWVAQRRGEGGSEEVFIAALLARVGEMAFWCFGGEQAKSLDRCLLQSPVREEDAQQIVLGFPLRQLSVGLVREWKLGSLVGAALELDPRSRGPERAVLLGLRLARAAEEGWDTPAGRQCLREVADYVGLPAAAVQAEILANAGEAARIARTFGAPEAAKMIPLGGLPSEPLAPPAPSGPDAQLQLRILQDLTEMIMSRAGIVDILQLVVEGVYRGAGCERVVIAFLAEDRLKLVGRVALGSGADALCGRFVFPMEGEPDDVLDAAIDSGQSCHIHVTRPDAPGAGRLIKVTACNEAFLVPFGTSAQRIGVLYADRNGKPMDEEGCRAVRQFALQASLALEIEASSSPLR</sequence>
<feature type="domain" description="HDOD" evidence="1">
    <location>
        <begin position="22"/>
        <end position="217"/>
    </location>
</feature>
<dbReference type="Pfam" id="PF01590">
    <property type="entry name" value="GAF"/>
    <property type="match status" value="1"/>
</dbReference>
<proteinExistence type="predicted"/>
<name>A0A6C2CKI0_9RHOO</name>
<dbReference type="Gene3D" id="3.30.450.40">
    <property type="match status" value="1"/>
</dbReference>
<dbReference type="InterPro" id="IPR029016">
    <property type="entry name" value="GAF-like_dom_sf"/>
</dbReference>
<dbReference type="InterPro" id="IPR052340">
    <property type="entry name" value="RNase_Y/CdgJ"/>
</dbReference>
<dbReference type="AlphaFoldDB" id="A0A6C2CKI0"/>
<reference evidence="2 3" key="1">
    <citation type="submission" date="2019-01" db="EMBL/GenBank/DDBJ databases">
        <title>Zoogloea oleivorans genome sequencing and assembly.</title>
        <authorList>
            <person name="Tancsics A."/>
            <person name="Farkas M."/>
            <person name="Kriszt B."/>
            <person name="Maroti G."/>
            <person name="Horvath B."/>
        </authorList>
    </citation>
    <scope>NUCLEOTIDE SEQUENCE [LARGE SCALE GENOMIC DNA]</scope>
    <source>
        <strain evidence="2 3">Buc</strain>
    </source>
</reference>
<dbReference type="PANTHER" id="PTHR33525">
    <property type="match status" value="1"/>
</dbReference>
<dbReference type="EMBL" id="SDKK01000018">
    <property type="protein sequence ID" value="TYC54577.1"/>
    <property type="molecule type" value="Genomic_DNA"/>
</dbReference>
<dbReference type="RefSeq" id="WP_148580478.1">
    <property type="nucleotide sequence ID" value="NZ_SDKK01000018.1"/>
</dbReference>
<protein>
    <submittedName>
        <fullName evidence="2">HDOD domain-containing protein</fullName>
    </submittedName>
</protein>
<evidence type="ECO:0000313" key="3">
    <source>
        <dbReference type="Proteomes" id="UP000389128"/>
    </source>
</evidence>
<dbReference type="InterPro" id="IPR003018">
    <property type="entry name" value="GAF"/>
</dbReference>
<gene>
    <name evidence="2" type="ORF">ETQ85_18020</name>
</gene>
<dbReference type="Proteomes" id="UP000389128">
    <property type="component" value="Unassembled WGS sequence"/>
</dbReference>
<evidence type="ECO:0000259" key="1">
    <source>
        <dbReference type="PROSITE" id="PS51833"/>
    </source>
</evidence>
<dbReference type="SUPFAM" id="SSF109604">
    <property type="entry name" value="HD-domain/PDEase-like"/>
    <property type="match status" value="1"/>
</dbReference>
<comment type="caution">
    <text evidence="2">The sequence shown here is derived from an EMBL/GenBank/DDBJ whole genome shotgun (WGS) entry which is preliminary data.</text>
</comment>
<organism evidence="2 3">
    <name type="scientific">Zoogloea oleivorans</name>
    <dbReference type="NCBI Taxonomy" id="1552750"/>
    <lineage>
        <taxon>Bacteria</taxon>
        <taxon>Pseudomonadati</taxon>
        <taxon>Pseudomonadota</taxon>
        <taxon>Betaproteobacteria</taxon>
        <taxon>Rhodocyclales</taxon>
        <taxon>Zoogloeaceae</taxon>
        <taxon>Zoogloea</taxon>
    </lineage>
</organism>
<dbReference type="OrthoDB" id="9791419at2"/>
<dbReference type="SUPFAM" id="SSF55781">
    <property type="entry name" value="GAF domain-like"/>
    <property type="match status" value="1"/>
</dbReference>
<evidence type="ECO:0000313" key="2">
    <source>
        <dbReference type="EMBL" id="TYC54577.1"/>
    </source>
</evidence>
<dbReference type="Gene3D" id="1.10.3210.10">
    <property type="entry name" value="Hypothetical protein af1432"/>
    <property type="match status" value="1"/>
</dbReference>
<dbReference type="PROSITE" id="PS51833">
    <property type="entry name" value="HDOD"/>
    <property type="match status" value="1"/>
</dbReference>
<dbReference type="InterPro" id="IPR013976">
    <property type="entry name" value="HDOD"/>
</dbReference>
<dbReference type="Pfam" id="PF08668">
    <property type="entry name" value="HDOD"/>
    <property type="match status" value="1"/>
</dbReference>
<dbReference type="PANTHER" id="PTHR33525:SF3">
    <property type="entry name" value="RIBONUCLEASE Y"/>
    <property type="match status" value="1"/>
</dbReference>
<keyword evidence="3" id="KW-1185">Reference proteome</keyword>